<keyword evidence="4" id="KW-1185">Reference proteome</keyword>
<protein>
    <submittedName>
        <fullName evidence="3">Carbon-nitrogen hydrolase family protein</fullName>
    </submittedName>
</protein>
<feature type="domain" description="CN hydrolase" evidence="2">
    <location>
        <begin position="10"/>
        <end position="352"/>
    </location>
</feature>
<keyword evidence="1 3" id="KW-0378">Hydrolase</keyword>
<evidence type="ECO:0000313" key="3">
    <source>
        <dbReference type="EMBL" id="NMO15841.1"/>
    </source>
</evidence>
<gene>
    <name evidence="3" type="ORF">HG543_13405</name>
</gene>
<dbReference type="GO" id="GO:0016811">
    <property type="term" value="F:hydrolase activity, acting on carbon-nitrogen (but not peptide) bonds, in linear amides"/>
    <property type="evidence" value="ECO:0007669"/>
    <property type="project" value="TreeGrafter"/>
</dbReference>
<sequence>MDAPLPATHVELFAVQPRVSLEDYASPASFAARHRALAARVDALRARDEAGRPLYPALAVWPEMVGAALGLMGHLPRVRRCRTTNAAMTRMALAEWLALWRTWRRLRPPTMEECLYVAVAPRVHRAMWETFSGIARDFGLWVVAGSALLPANRLGPDTPEFEPDGARTYNTSYTFSSEGRCVAVTRKVNLVPTQEDVLHLSPGRPEDLPVLQTPFGRLGTLVCYDGFREPHTAKEPYFVPCAQYLDALGVDVIAQPSANAWPWDAPWAFNDTAAGESQLRREQWFNEGLYTQLRTLTRVRYAVNPQLVGGFLDNTFEAPSLILERTGPGEVRVLAQSATPRDEDVLHVTVPLPERVGAQARTGG</sequence>
<dbReference type="Proteomes" id="UP000518300">
    <property type="component" value="Unassembled WGS sequence"/>
</dbReference>
<dbReference type="EMBL" id="JABBJJ010000049">
    <property type="protein sequence ID" value="NMO15841.1"/>
    <property type="molecule type" value="Genomic_DNA"/>
</dbReference>
<dbReference type="PANTHER" id="PTHR43674:SF13">
    <property type="entry name" value="CN HYDROLASE DOMAIN-CONTAINING PROTEIN"/>
    <property type="match status" value="1"/>
</dbReference>
<proteinExistence type="predicted"/>
<name>A0A848LGM0_9BACT</name>
<dbReference type="RefSeq" id="WP_169345129.1">
    <property type="nucleotide sequence ID" value="NZ_JABBJJ010000049.1"/>
</dbReference>
<reference evidence="3 4" key="1">
    <citation type="submission" date="2020-04" db="EMBL/GenBank/DDBJ databases">
        <title>Draft genome of Pyxidicoccus fallax type strain.</title>
        <authorList>
            <person name="Whitworth D.E."/>
        </authorList>
    </citation>
    <scope>NUCLEOTIDE SEQUENCE [LARGE SCALE GENOMIC DNA]</scope>
    <source>
        <strain evidence="3 4">DSM 14698</strain>
    </source>
</reference>
<dbReference type="AlphaFoldDB" id="A0A848LGM0"/>
<comment type="caution">
    <text evidence="3">The sequence shown here is derived from an EMBL/GenBank/DDBJ whole genome shotgun (WGS) entry which is preliminary data.</text>
</comment>
<dbReference type="CDD" id="cd07197">
    <property type="entry name" value="nitrilase"/>
    <property type="match status" value="1"/>
</dbReference>
<organism evidence="3 4">
    <name type="scientific">Pyxidicoccus fallax</name>
    <dbReference type="NCBI Taxonomy" id="394095"/>
    <lineage>
        <taxon>Bacteria</taxon>
        <taxon>Pseudomonadati</taxon>
        <taxon>Myxococcota</taxon>
        <taxon>Myxococcia</taxon>
        <taxon>Myxococcales</taxon>
        <taxon>Cystobacterineae</taxon>
        <taxon>Myxococcaceae</taxon>
        <taxon>Pyxidicoccus</taxon>
    </lineage>
</organism>
<evidence type="ECO:0000256" key="1">
    <source>
        <dbReference type="ARBA" id="ARBA00022801"/>
    </source>
</evidence>
<evidence type="ECO:0000259" key="2">
    <source>
        <dbReference type="PROSITE" id="PS50263"/>
    </source>
</evidence>
<dbReference type="Gene3D" id="3.60.110.10">
    <property type="entry name" value="Carbon-nitrogen hydrolase"/>
    <property type="match status" value="1"/>
</dbReference>
<dbReference type="InterPro" id="IPR036526">
    <property type="entry name" value="C-N_Hydrolase_sf"/>
</dbReference>
<dbReference type="Pfam" id="PF00795">
    <property type="entry name" value="CN_hydrolase"/>
    <property type="match status" value="1"/>
</dbReference>
<dbReference type="SUPFAM" id="SSF56317">
    <property type="entry name" value="Carbon-nitrogen hydrolase"/>
    <property type="match status" value="1"/>
</dbReference>
<dbReference type="InterPro" id="IPR003010">
    <property type="entry name" value="C-N_Hydrolase"/>
</dbReference>
<dbReference type="PROSITE" id="PS50263">
    <property type="entry name" value="CN_HYDROLASE"/>
    <property type="match status" value="1"/>
</dbReference>
<dbReference type="PANTHER" id="PTHR43674">
    <property type="entry name" value="NITRILASE C965.09-RELATED"/>
    <property type="match status" value="1"/>
</dbReference>
<accession>A0A848LGM0</accession>
<evidence type="ECO:0000313" key="4">
    <source>
        <dbReference type="Proteomes" id="UP000518300"/>
    </source>
</evidence>
<dbReference type="InterPro" id="IPR050345">
    <property type="entry name" value="Aliph_Amidase/BUP"/>
</dbReference>